<feature type="region of interest" description="Disordered" evidence="1">
    <location>
        <begin position="19"/>
        <end position="93"/>
    </location>
</feature>
<feature type="compositionally biased region" description="Pro residues" evidence="1">
    <location>
        <begin position="57"/>
        <end position="72"/>
    </location>
</feature>
<dbReference type="EMBL" id="CP089983">
    <property type="protein sequence ID" value="WXB05394.1"/>
    <property type="molecule type" value="Genomic_DNA"/>
</dbReference>
<sequence>MPKLEIGVFLTVALTSTLASAQQQQPAGPLPPLPAPTPQQPAAAPPPYVYPGQPAQQPAPPPRSPQPAPTPGGPYISQDIPPPPPMIEYEPAPEPVHAPNYSLYTGASLRALGFGGYFYTNELGREETTGNFLGPGAAVEVDVGARLGRHYIPFLFWEHGFMRQGHRFDGTDATSSSDLVGLGFRYAAGNVDRASFLSELSIGLRTVTVKNGNETFKMSTWELFRLGLGAEIRFSKLFTISPMAHISSGAMNDSDGSVTFSANGSRDYAAAAASNSNIRPPFHPTFVDGQNIQSGRSYVVVGIGCGAHFDIFGK</sequence>
<evidence type="ECO:0000256" key="1">
    <source>
        <dbReference type="SAM" id="MobiDB-lite"/>
    </source>
</evidence>
<feature type="compositionally biased region" description="Pro residues" evidence="1">
    <location>
        <begin position="28"/>
        <end position="49"/>
    </location>
</feature>
<proteinExistence type="predicted"/>
<dbReference type="RefSeq" id="WP_394835039.1">
    <property type="nucleotide sequence ID" value="NZ_CP089929.1"/>
</dbReference>
<keyword evidence="2" id="KW-0732">Signal</keyword>
<feature type="compositionally biased region" description="Pro residues" evidence="1">
    <location>
        <begin position="80"/>
        <end position="93"/>
    </location>
</feature>
<name>A0ABZ2L365_9BACT</name>
<gene>
    <name evidence="3" type="ORF">LVJ94_51930</name>
</gene>
<organism evidence="3 4">
    <name type="scientific">Pendulispora rubella</name>
    <dbReference type="NCBI Taxonomy" id="2741070"/>
    <lineage>
        <taxon>Bacteria</taxon>
        <taxon>Pseudomonadati</taxon>
        <taxon>Myxococcota</taxon>
        <taxon>Myxococcia</taxon>
        <taxon>Myxococcales</taxon>
        <taxon>Sorangiineae</taxon>
        <taxon>Pendulisporaceae</taxon>
        <taxon>Pendulispora</taxon>
    </lineage>
</organism>
<feature type="signal peptide" evidence="2">
    <location>
        <begin position="1"/>
        <end position="21"/>
    </location>
</feature>
<feature type="chain" id="PRO_5046488973" description="Outer membrane beta-barrel protein" evidence="2">
    <location>
        <begin position="22"/>
        <end position="314"/>
    </location>
</feature>
<accession>A0ABZ2L365</accession>
<evidence type="ECO:0000313" key="3">
    <source>
        <dbReference type="EMBL" id="WXB05394.1"/>
    </source>
</evidence>
<evidence type="ECO:0000256" key="2">
    <source>
        <dbReference type="SAM" id="SignalP"/>
    </source>
</evidence>
<dbReference type="Proteomes" id="UP001374803">
    <property type="component" value="Chromosome"/>
</dbReference>
<evidence type="ECO:0008006" key="5">
    <source>
        <dbReference type="Google" id="ProtNLM"/>
    </source>
</evidence>
<keyword evidence="4" id="KW-1185">Reference proteome</keyword>
<reference evidence="3" key="1">
    <citation type="submission" date="2021-12" db="EMBL/GenBank/DDBJ databases">
        <title>Discovery of the Pendulisporaceae a myxobacterial family with distinct sporulation behavior and unique specialized metabolism.</title>
        <authorList>
            <person name="Garcia R."/>
            <person name="Popoff A."/>
            <person name="Bader C.D."/>
            <person name="Loehr J."/>
            <person name="Walesch S."/>
            <person name="Walt C."/>
            <person name="Boldt J."/>
            <person name="Bunk B."/>
            <person name="Haeckl F.J.F.P.J."/>
            <person name="Gunesch A.P."/>
            <person name="Birkelbach J."/>
            <person name="Nuebel U."/>
            <person name="Pietschmann T."/>
            <person name="Bach T."/>
            <person name="Mueller R."/>
        </authorList>
    </citation>
    <scope>NUCLEOTIDE SEQUENCE</scope>
    <source>
        <strain evidence="3">MSr11367</strain>
    </source>
</reference>
<protein>
    <recommendedName>
        <fullName evidence="5">Outer membrane beta-barrel protein</fullName>
    </recommendedName>
</protein>
<evidence type="ECO:0000313" key="4">
    <source>
        <dbReference type="Proteomes" id="UP001374803"/>
    </source>
</evidence>